<feature type="transmembrane region" description="Helical" evidence="7">
    <location>
        <begin position="311"/>
        <end position="337"/>
    </location>
</feature>
<dbReference type="PANTHER" id="PTHR21716:SF64">
    <property type="entry name" value="AI-2 TRANSPORT PROTEIN TQSA"/>
    <property type="match status" value="1"/>
</dbReference>
<evidence type="ECO:0000313" key="8">
    <source>
        <dbReference type="EMBL" id="MCM0619485.1"/>
    </source>
</evidence>
<comment type="caution">
    <text evidence="8">The sequence shown here is derived from an EMBL/GenBank/DDBJ whole genome shotgun (WGS) entry which is preliminary data.</text>
</comment>
<feature type="transmembrane region" description="Helical" evidence="7">
    <location>
        <begin position="270"/>
        <end position="291"/>
    </location>
</feature>
<proteinExistence type="inferred from homology"/>
<reference evidence="8" key="1">
    <citation type="submission" date="2022-05" db="EMBL/GenBank/DDBJ databases">
        <authorList>
            <person name="Tuo L."/>
        </authorList>
    </citation>
    <scope>NUCLEOTIDE SEQUENCE</scope>
    <source>
        <strain evidence="8">BSK12Z-4</strain>
    </source>
</reference>
<gene>
    <name evidence="8" type="ORF">M8330_04135</name>
</gene>
<feature type="transmembrane region" description="Helical" evidence="7">
    <location>
        <begin position="148"/>
        <end position="175"/>
    </location>
</feature>
<feature type="transmembrane region" description="Helical" evidence="7">
    <location>
        <begin position="73"/>
        <end position="99"/>
    </location>
</feature>
<keyword evidence="4 7" id="KW-1133">Transmembrane helix</keyword>
<feature type="transmembrane region" description="Helical" evidence="7">
    <location>
        <begin position="21"/>
        <end position="38"/>
    </location>
</feature>
<organism evidence="8 9">
    <name type="scientific">Nocardioides bruguierae</name>
    <dbReference type="NCBI Taxonomy" id="2945102"/>
    <lineage>
        <taxon>Bacteria</taxon>
        <taxon>Bacillati</taxon>
        <taxon>Actinomycetota</taxon>
        <taxon>Actinomycetes</taxon>
        <taxon>Propionibacteriales</taxon>
        <taxon>Nocardioidaceae</taxon>
        <taxon>Nocardioides</taxon>
    </lineage>
</organism>
<dbReference type="Pfam" id="PF01594">
    <property type="entry name" value="AI-2E_transport"/>
    <property type="match status" value="1"/>
</dbReference>
<feature type="transmembrane region" description="Helical" evidence="7">
    <location>
        <begin position="44"/>
        <end position="61"/>
    </location>
</feature>
<dbReference type="GO" id="GO:0055085">
    <property type="term" value="P:transmembrane transport"/>
    <property type="evidence" value="ECO:0007669"/>
    <property type="project" value="TreeGrafter"/>
</dbReference>
<dbReference type="InterPro" id="IPR002549">
    <property type="entry name" value="AI-2E-like"/>
</dbReference>
<keyword evidence="9" id="KW-1185">Reference proteome</keyword>
<dbReference type="GO" id="GO:0016020">
    <property type="term" value="C:membrane"/>
    <property type="evidence" value="ECO:0007669"/>
    <property type="project" value="UniProtKB-SubCell"/>
</dbReference>
<feature type="transmembrane region" description="Helical" evidence="7">
    <location>
        <begin position="208"/>
        <end position="230"/>
    </location>
</feature>
<evidence type="ECO:0000256" key="5">
    <source>
        <dbReference type="ARBA" id="ARBA00023136"/>
    </source>
</evidence>
<comment type="similarity">
    <text evidence="2">Belongs to the autoinducer-2 exporter (AI-2E) (TC 2.A.86) family.</text>
</comment>
<keyword evidence="3 7" id="KW-0812">Transmembrane</keyword>
<sequence length="391" mass="40002">MDGSPAPATSQRTGSGGLPRGVLILVGAAAAVITIAGVRSISGIAGPAFLAVVLAIAASPVRTGLAKIGVPRWLGTLLSILAVYVLIVVLAGSMLLAAAEFAQLVPGYQAQFAELVGQGADLLRRFGVDNLQVSAIVSSFDLGRVVDIVTVVLSGTVSLATNLVFVVTLVLFVCLDAGSFGEQLQRLHGDRPEFVEALDSFARLTRTYLVVSTIFGLVVAVIDIGVLYAFGIPGALLWGLLAFITNYIPNIGFVLGLVPPAILGLLEGGPGLMLGVIVAYSVINVVIQSVIQPKLVGDAVGLSASITFLSLVVWAWILGPVGAVLAVPLTLLVRCLFVDVDPGARWFGGLIGVPASVPSAGAAVADSARALVDPDEETGPAAGAARRDEQA</sequence>
<comment type="subcellular location">
    <subcellularLocation>
        <location evidence="1">Membrane</location>
        <topology evidence="1">Multi-pass membrane protein</topology>
    </subcellularLocation>
</comment>
<dbReference type="AlphaFoldDB" id="A0A9X2D561"/>
<evidence type="ECO:0000256" key="6">
    <source>
        <dbReference type="SAM" id="MobiDB-lite"/>
    </source>
</evidence>
<accession>A0A9X2D561</accession>
<evidence type="ECO:0000256" key="7">
    <source>
        <dbReference type="SAM" id="Phobius"/>
    </source>
</evidence>
<evidence type="ECO:0000256" key="4">
    <source>
        <dbReference type="ARBA" id="ARBA00022989"/>
    </source>
</evidence>
<evidence type="ECO:0000313" key="9">
    <source>
        <dbReference type="Proteomes" id="UP001139485"/>
    </source>
</evidence>
<evidence type="ECO:0000256" key="1">
    <source>
        <dbReference type="ARBA" id="ARBA00004141"/>
    </source>
</evidence>
<feature type="transmembrane region" description="Helical" evidence="7">
    <location>
        <begin position="236"/>
        <end position="258"/>
    </location>
</feature>
<evidence type="ECO:0000256" key="2">
    <source>
        <dbReference type="ARBA" id="ARBA00009773"/>
    </source>
</evidence>
<evidence type="ECO:0000256" key="3">
    <source>
        <dbReference type="ARBA" id="ARBA00022692"/>
    </source>
</evidence>
<dbReference type="Proteomes" id="UP001139485">
    <property type="component" value="Unassembled WGS sequence"/>
</dbReference>
<feature type="region of interest" description="Disordered" evidence="6">
    <location>
        <begin position="371"/>
        <end position="391"/>
    </location>
</feature>
<dbReference type="PANTHER" id="PTHR21716">
    <property type="entry name" value="TRANSMEMBRANE PROTEIN"/>
    <property type="match status" value="1"/>
</dbReference>
<name>A0A9X2D561_9ACTN</name>
<keyword evidence="5 7" id="KW-0472">Membrane</keyword>
<dbReference type="EMBL" id="JAMOIL010000003">
    <property type="protein sequence ID" value="MCM0619485.1"/>
    <property type="molecule type" value="Genomic_DNA"/>
</dbReference>
<dbReference type="RefSeq" id="WP_250826303.1">
    <property type="nucleotide sequence ID" value="NZ_JAMOIL010000003.1"/>
</dbReference>
<protein>
    <submittedName>
        <fullName evidence="8">AI-2E family transporter</fullName>
    </submittedName>
</protein>